<accession>A0A174B8E8</accession>
<protein>
    <recommendedName>
        <fullName evidence="1">UPF0597 protein ERS852471_00733</fullName>
    </recommendedName>
</protein>
<dbReference type="Proteomes" id="UP000095594">
    <property type="component" value="Unassembled WGS sequence"/>
</dbReference>
<dbReference type="PANTHER" id="PTHR30501:SF2">
    <property type="entry name" value="UPF0597 PROTEIN YHAM"/>
    <property type="match status" value="1"/>
</dbReference>
<reference evidence="3 4" key="1">
    <citation type="submission" date="2015-09" db="EMBL/GenBank/DDBJ databases">
        <authorList>
            <consortium name="Pathogen Informatics"/>
        </authorList>
    </citation>
    <scope>NUCLEOTIDE SEQUENCE [LARGE SCALE GENOMIC DNA]</scope>
    <source>
        <strain evidence="3 4">2789STDY5834856</strain>
    </source>
</reference>
<dbReference type="InterPro" id="IPR021144">
    <property type="entry name" value="UPF0597"/>
</dbReference>
<dbReference type="PIRSF" id="PIRSF006054">
    <property type="entry name" value="UCP006054"/>
    <property type="match status" value="1"/>
</dbReference>
<dbReference type="InterPro" id="IPR005130">
    <property type="entry name" value="Ser_deHydtase-like_asu"/>
</dbReference>
<evidence type="ECO:0000259" key="2">
    <source>
        <dbReference type="Pfam" id="PF03313"/>
    </source>
</evidence>
<dbReference type="AlphaFoldDB" id="A0A174B8E8"/>
<organism evidence="3 4">
    <name type="scientific">Clostridium disporicum</name>
    <dbReference type="NCBI Taxonomy" id="84024"/>
    <lineage>
        <taxon>Bacteria</taxon>
        <taxon>Bacillati</taxon>
        <taxon>Bacillota</taxon>
        <taxon>Clostridia</taxon>
        <taxon>Eubacteriales</taxon>
        <taxon>Clostridiaceae</taxon>
        <taxon>Clostridium</taxon>
    </lineage>
</organism>
<evidence type="ECO:0000313" key="4">
    <source>
        <dbReference type="Proteomes" id="UP000095594"/>
    </source>
</evidence>
<dbReference type="GO" id="GO:0080146">
    <property type="term" value="F:L-cysteine desulfhydrase activity"/>
    <property type="evidence" value="ECO:0007669"/>
    <property type="project" value="TreeGrafter"/>
</dbReference>
<dbReference type="PANTHER" id="PTHR30501">
    <property type="entry name" value="UPF0597 PROTEIN YHAM"/>
    <property type="match status" value="1"/>
</dbReference>
<gene>
    <name evidence="3" type="ORF">ERS852471_00733</name>
</gene>
<evidence type="ECO:0000256" key="1">
    <source>
        <dbReference type="HAMAP-Rule" id="MF_01845"/>
    </source>
</evidence>
<evidence type="ECO:0000313" key="3">
    <source>
        <dbReference type="EMBL" id="CUN97077.1"/>
    </source>
</evidence>
<comment type="similarity">
    <text evidence="1">Belongs to the UPF0597 family.</text>
</comment>
<dbReference type="GO" id="GO:0019450">
    <property type="term" value="P:L-cysteine catabolic process to pyruvate"/>
    <property type="evidence" value="ECO:0007669"/>
    <property type="project" value="TreeGrafter"/>
</dbReference>
<name>A0A174B8E8_9CLOT</name>
<proteinExistence type="inferred from homology"/>
<dbReference type="Pfam" id="PF03313">
    <property type="entry name" value="SDH_alpha"/>
    <property type="match status" value="1"/>
</dbReference>
<dbReference type="EMBL" id="CYZX01000004">
    <property type="protein sequence ID" value="CUN97077.1"/>
    <property type="molecule type" value="Genomic_DNA"/>
</dbReference>
<sequence length="426" mass="45635">MLDEKIYNGYLEILKEEIVPAMGCTEPIAIAYASAKAKEVLGEMPKKVIVWCSGNIIKNAKCVTVPNTGDLVGIKASAIIGILAGDASKGLEVINVVDDVSIEKANELVTTDYCEVKRLDTEVQLHILVEAYGENDKVTVETKYAHTNICKITKNDEVLLEVEESPDKYLGVFVDRGILNVKDIYEFANTVKIEDVKELLDKQIAYNISIAEEGLKGTYGIGIGKVILESFPGDSVVTKLKAYAAAASEARMTGSSLPVMTNSGSGNQGMTTSIPVIIYAKEKGLTDEQLYRGLVFSNLMTIHQKTGIGRLSAFCGAVSAGCASGAAITYLEGGSLEQINKTVTNTLANISGIVCDGAKASCAAKIATSIDAAMMAHYLAMSDQSYRANTGILKEDIEDTIIAVGRLGKEGMKETDKKILDIMLEE</sequence>
<feature type="domain" description="Serine dehydratase-like alpha subunit" evidence="2">
    <location>
        <begin position="90"/>
        <end position="421"/>
    </location>
</feature>
<dbReference type="HAMAP" id="MF_01845">
    <property type="entry name" value="UPF0597"/>
    <property type="match status" value="1"/>
</dbReference>